<organism evidence="3 4">
    <name type="scientific">Brevundimonas denitrificans</name>
    <dbReference type="NCBI Taxonomy" id="1443434"/>
    <lineage>
        <taxon>Bacteria</taxon>
        <taxon>Pseudomonadati</taxon>
        <taxon>Pseudomonadota</taxon>
        <taxon>Alphaproteobacteria</taxon>
        <taxon>Caulobacterales</taxon>
        <taxon>Caulobacteraceae</taxon>
        <taxon>Brevundimonas</taxon>
    </lineage>
</organism>
<evidence type="ECO:0000313" key="3">
    <source>
        <dbReference type="EMBL" id="GLS00222.1"/>
    </source>
</evidence>
<comment type="caution">
    <text evidence="3">The sequence shown here is derived from an EMBL/GenBank/DDBJ whole genome shotgun (WGS) entry which is preliminary data.</text>
</comment>
<evidence type="ECO:0000313" key="4">
    <source>
        <dbReference type="Proteomes" id="UP001156921"/>
    </source>
</evidence>
<accession>A0ABQ6BFL8</accession>
<reference evidence="4" key="1">
    <citation type="journal article" date="2019" name="Int. J. Syst. Evol. Microbiol.">
        <title>The Global Catalogue of Microorganisms (GCM) 10K type strain sequencing project: providing services to taxonomists for standard genome sequencing and annotation.</title>
        <authorList>
            <consortium name="The Broad Institute Genomics Platform"/>
            <consortium name="The Broad Institute Genome Sequencing Center for Infectious Disease"/>
            <person name="Wu L."/>
            <person name="Ma J."/>
        </authorList>
    </citation>
    <scope>NUCLEOTIDE SEQUENCE [LARGE SCALE GENOMIC DNA]</scope>
    <source>
        <strain evidence="4">NBRC 110107</strain>
    </source>
</reference>
<dbReference type="EMBL" id="BSOY01000002">
    <property type="protein sequence ID" value="GLS00222.1"/>
    <property type="molecule type" value="Genomic_DNA"/>
</dbReference>
<feature type="region of interest" description="Disordered" evidence="1">
    <location>
        <begin position="76"/>
        <end position="128"/>
    </location>
</feature>
<dbReference type="RefSeq" id="WP_284220226.1">
    <property type="nucleotide sequence ID" value="NZ_BSOY01000002.1"/>
</dbReference>
<proteinExistence type="predicted"/>
<dbReference type="Proteomes" id="UP001156921">
    <property type="component" value="Unassembled WGS sequence"/>
</dbReference>
<name>A0ABQ6BFL8_9CAUL</name>
<keyword evidence="2" id="KW-0732">Signal</keyword>
<feature type="signal peptide" evidence="2">
    <location>
        <begin position="1"/>
        <end position="21"/>
    </location>
</feature>
<feature type="compositionally biased region" description="Low complexity" evidence="1">
    <location>
        <begin position="102"/>
        <end position="114"/>
    </location>
</feature>
<feature type="chain" id="PRO_5045670661" evidence="2">
    <location>
        <begin position="22"/>
        <end position="128"/>
    </location>
</feature>
<protein>
    <submittedName>
        <fullName evidence="3">Uncharacterized protein</fullName>
    </submittedName>
</protein>
<gene>
    <name evidence="3" type="ORF">GCM10007859_02260</name>
</gene>
<evidence type="ECO:0000256" key="2">
    <source>
        <dbReference type="SAM" id="SignalP"/>
    </source>
</evidence>
<keyword evidence="4" id="KW-1185">Reference proteome</keyword>
<evidence type="ECO:0000256" key="1">
    <source>
        <dbReference type="SAM" id="MobiDB-lite"/>
    </source>
</evidence>
<sequence>MTALRVLLALVLLAAPAAAQAQTWQPRPGALAIDPHRYQADQHRLEMDRLRAQAEQREAFARQLEIETRLNRQQIEAARLPEPIQPPAPRALRSPEEERALRQSASGRRAAAASNVGQIDAWLDRPRD</sequence>